<evidence type="ECO:0000256" key="8">
    <source>
        <dbReference type="HAMAP-Rule" id="MF_00165"/>
    </source>
</evidence>
<dbReference type="NCBIfam" id="TIGR00041">
    <property type="entry name" value="DTMP_kinase"/>
    <property type="match status" value="1"/>
</dbReference>
<dbReference type="HAMAP" id="MF_00165">
    <property type="entry name" value="Thymidylate_kinase"/>
    <property type="match status" value="1"/>
</dbReference>
<dbReference type="Gene3D" id="3.40.50.300">
    <property type="entry name" value="P-loop containing nucleotide triphosphate hydrolases"/>
    <property type="match status" value="1"/>
</dbReference>
<keyword evidence="4 8" id="KW-0547">Nucleotide-binding</keyword>
<dbReference type="GO" id="GO:0006227">
    <property type="term" value="P:dUDP biosynthetic process"/>
    <property type="evidence" value="ECO:0007669"/>
    <property type="project" value="TreeGrafter"/>
</dbReference>
<dbReference type="InterPro" id="IPR039430">
    <property type="entry name" value="Thymidylate_kin-like_dom"/>
</dbReference>
<comment type="similarity">
    <text evidence="1 8">Belongs to the thymidylate kinase family.</text>
</comment>
<dbReference type="EMBL" id="LCRD01000080">
    <property type="protein sequence ID" value="KKW28225.1"/>
    <property type="molecule type" value="Genomic_DNA"/>
</dbReference>
<dbReference type="SUPFAM" id="SSF52540">
    <property type="entry name" value="P-loop containing nucleoside triphosphate hydrolases"/>
    <property type="match status" value="1"/>
</dbReference>
<evidence type="ECO:0000256" key="7">
    <source>
        <dbReference type="ARBA" id="ARBA00048743"/>
    </source>
</evidence>
<keyword evidence="2 8" id="KW-0808">Transferase</keyword>
<dbReference type="GO" id="GO:0005524">
    <property type="term" value="F:ATP binding"/>
    <property type="evidence" value="ECO:0007669"/>
    <property type="project" value="UniProtKB-UniRule"/>
</dbReference>
<comment type="caution">
    <text evidence="8">Lacks conserved residue(s) required for the propagation of feature annotation.</text>
</comment>
<keyword evidence="3 8" id="KW-0545">Nucleotide biosynthesis</keyword>
<dbReference type="Proteomes" id="UP000034846">
    <property type="component" value="Unassembled WGS sequence"/>
</dbReference>
<feature type="domain" description="Thymidylate kinase-like" evidence="9">
    <location>
        <begin position="11"/>
        <end position="206"/>
    </location>
</feature>
<protein>
    <recommendedName>
        <fullName evidence="8">Thymidylate kinase</fullName>
        <ecNumber evidence="8">2.7.4.9</ecNumber>
    </recommendedName>
    <alternativeName>
        <fullName evidence="8">dTMP kinase</fullName>
    </alternativeName>
</protein>
<evidence type="ECO:0000256" key="4">
    <source>
        <dbReference type="ARBA" id="ARBA00022741"/>
    </source>
</evidence>
<name>A0A0G1XBH4_9BACT</name>
<dbReference type="PANTHER" id="PTHR10344">
    <property type="entry name" value="THYMIDYLATE KINASE"/>
    <property type="match status" value="1"/>
</dbReference>
<organism evidence="10 11">
    <name type="scientific">Candidatus Uhrbacteria bacterium GW2011_GWD2_52_7</name>
    <dbReference type="NCBI Taxonomy" id="1618989"/>
    <lineage>
        <taxon>Bacteria</taxon>
        <taxon>Candidatus Uhriibacteriota</taxon>
    </lineage>
</organism>
<comment type="caution">
    <text evidence="10">The sequence shown here is derived from an EMBL/GenBank/DDBJ whole genome shotgun (WGS) entry which is preliminary data.</text>
</comment>
<dbReference type="EC" id="2.7.4.9" evidence="8"/>
<dbReference type="Pfam" id="PF02223">
    <property type="entry name" value="Thymidylate_kin"/>
    <property type="match status" value="1"/>
</dbReference>
<dbReference type="GO" id="GO:0005737">
    <property type="term" value="C:cytoplasm"/>
    <property type="evidence" value="ECO:0007669"/>
    <property type="project" value="TreeGrafter"/>
</dbReference>
<dbReference type="PANTHER" id="PTHR10344:SF4">
    <property type="entry name" value="UMP-CMP KINASE 2, MITOCHONDRIAL"/>
    <property type="match status" value="1"/>
</dbReference>
<keyword evidence="5 8" id="KW-0418">Kinase</keyword>
<comment type="catalytic activity">
    <reaction evidence="7 8">
        <text>dTMP + ATP = dTDP + ADP</text>
        <dbReference type="Rhea" id="RHEA:13517"/>
        <dbReference type="ChEBI" id="CHEBI:30616"/>
        <dbReference type="ChEBI" id="CHEBI:58369"/>
        <dbReference type="ChEBI" id="CHEBI:63528"/>
        <dbReference type="ChEBI" id="CHEBI:456216"/>
        <dbReference type="EC" id="2.7.4.9"/>
    </reaction>
</comment>
<evidence type="ECO:0000256" key="5">
    <source>
        <dbReference type="ARBA" id="ARBA00022777"/>
    </source>
</evidence>
<dbReference type="AlphaFoldDB" id="A0A0G1XBH4"/>
<keyword evidence="6 8" id="KW-0067">ATP-binding</keyword>
<evidence type="ECO:0000256" key="6">
    <source>
        <dbReference type="ARBA" id="ARBA00022840"/>
    </source>
</evidence>
<dbReference type="GO" id="GO:0006235">
    <property type="term" value="P:dTTP biosynthetic process"/>
    <property type="evidence" value="ECO:0007669"/>
    <property type="project" value="UniProtKB-UniRule"/>
</dbReference>
<proteinExistence type="inferred from homology"/>
<evidence type="ECO:0000313" key="11">
    <source>
        <dbReference type="Proteomes" id="UP000034846"/>
    </source>
</evidence>
<dbReference type="InterPro" id="IPR018094">
    <property type="entry name" value="Thymidylate_kinase"/>
</dbReference>
<dbReference type="GO" id="GO:0004798">
    <property type="term" value="F:dTMP kinase activity"/>
    <property type="evidence" value="ECO:0007669"/>
    <property type="project" value="UniProtKB-UniRule"/>
</dbReference>
<dbReference type="InterPro" id="IPR027417">
    <property type="entry name" value="P-loop_NTPase"/>
</dbReference>
<evidence type="ECO:0000259" key="9">
    <source>
        <dbReference type="Pfam" id="PF02223"/>
    </source>
</evidence>
<gene>
    <name evidence="8" type="primary">tmk</name>
    <name evidence="10" type="ORF">UY72_C0080G0013</name>
</gene>
<evidence type="ECO:0000313" key="10">
    <source>
        <dbReference type="EMBL" id="KKW28225.1"/>
    </source>
</evidence>
<comment type="function">
    <text evidence="8">Phosphorylation of dTMP to form dTDP in both de novo and salvage pathways of dTTP synthesis.</text>
</comment>
<evidence type="ECO:0000256" key="3">
    <source>
        <dbReference type="ARBA" id="ARBA00022727"/>
    </source>
</evidence>
<dbReference type="GO" id="GO:0006233">
    <property type="term" value="P:dTDP biosynthetic process"/>
    <property type="evidence" value="ECO:0007669"/>
    <property type="project" value="InterPro"/>
</dbReference>
<dbReference type="CDD" id="cd01672">
    <property type="entry name" value="TMPK"/>
    <property type="match status" value="1"/>
</dbReference>
<accession>A0A0G1XBH4</accession>
<reference evidence="10 11" key="1">
    <citation type="journal article" date="2015" name="Nature">
        <title>rRNA introns, odd ribosomes, and small enigmatic genomes across a large radiation of phyla.</title>
        <authorList>
            <person name="Brown C.T."/>
            <person name="Hug L.A."/>
            <person name="Thomas B.C."/>
            <person name="Sharon I."/>
            <person name="Castelle C.J."/>
            <person name="Singh A."/>
            <person name="Wilkins M.J."/>
            <person name="Williams K.H."/>
            <person name="Banfield J.F."/>
        </authorList>
    </citation>
    <scope>NUCLEOTIDE SEQUENCE [LARGE SCALE GENOMIC DNA]</scope>
</reference>
<evidence type="ECO:0000256" key="1">
    <source>
        <dbReference type="ARBA" id="ARBA00009776"/>
    </source>
</evidence>
<evidence type="ECO:0000256" key="2">
    <source>
        <dbReference type="ARBA" id="ARBA00022679"/>
    </source>
</evidence>
<sequence length="218" mass="24328">MIDFPGTLIVVDGMDGAGKGTLLNALQQRIAHRKHLVATEPTFRFVGSVIREELIANHSGFAYSGKTVATAFALDRDMLYSRMILPYLAEHPDSVVLQDRGLITSLAYQPLQDAEVTIEWLLSLHGNQVELSRPPDALVILHLDPEVARQRLLARRDKNDKAIFEQIEFMRCVAARYRDPTVVAPYVERGTRVVHVDAERSMKDVASSTIAQLADLLP</sequence>